<dbReference type="RefSeq" id="WP_073457446.1">
    <property type="nucleotide sequence ID" value="NZ_FRAP01000009.1"/>
</dbReference>
<dbReference type="OrthoDB" id="7470921at2"/>
<dbReference type="PANTHER" id="PTHR34075:SF5">
    <property type="entry name" value="BLR3430 PROTEIN"/>
    <property type="match status" value="1"/>
</dbReference>
<dbReference type="Pfam" id="PF12172">
    <property type="entry name" value="zf-ChsH2"/>
    <property type="match status" value="1"/>
</dbReference>
<dbReference type="Gene3D" id="6.10.30.10">
    <property type="match status" value="1"/>
</dbReference>
<evidence type="ECO:0008006" key="5">
    <source>
        <dbReference type="Google" id="ProtNLM"/>
    </source>
</evidence>
<dbReference type="STRING" id="1848.SAMN05443637_109139"/>
<sequence>MIVNTEFPLPGVPHPVSDFESAPFWQGLAGGKLLAPRCTRCERFHFPPLPACPHCGDSTLDWRELVSTPVVYSWIVVHRATRPEIPVPYTVVLAEFPEGIRIPGNMAGDASPLLRAGAPLKVSIASRDGLHVVVYDRA</sequence>
<evidence type="ECO:0000259" key="1">
    <source>
        <dbReference type="Pfam" id="PF01796"/>
    </source>
</evidence>
<dbReference type="AlphaFoldDB" id="A0A1M6U565"/>
<accession>A0A1M6U565</accession>
<dbReference type="EMBL" id="FRAP01000009">
    <property type="protein sequence ID" value="SHK64310.1"/>
    <property type="molecule type" value="Genomic_DNA"/>
</dbReference>
<dbReference type="InterPro" id="IPR002878">
    <property type="entry name" value="ChsH2_C"/>
</dbReference>
<evidence type="ECO:0000313" key="3">
    <source>
        <dbReference type="EMBL" id="SHK64310.1"/>
    </source>
</evidence>
<feature type="domain" description="ChsH2 C-terminal OB-fold" evidence="1">
    <location>
        <begin position="62"/>
        <end position="123"/>
    </location>
</feature>
<gene>
    <name evidence="3" type="ORF">SAMN05443637_109139</name>
</gene>
<evidence type="ECO:0000259" key="2">
    <source>
        <dbReference type="Pfam" id="PF12172"/>
    </source>
</evidence>
<protein>
    <recommendedName>
        <fullName evidence="5">DUF35 domain-containing protein</fullName>
    </recommendedName>
</protein>
<keyword evidence="4" id="KW-1185">Reference proteome</keyword>
<dbReference type="InterPro" id="IPR012340">
    <property type="entry name" value="NA-bd_OB-fold"/>
</dbReference>
<dbReference type="InterPro" id="IPR052513">
    <property type="entry name" value="Thioester_dehydratase-like"/>
</dbReference>
<dbReference type="Pfam" id="PF01796">
    <property type="entry name" value="OB_ChsH2_C"/>
    <property type="match status" value="1"/>
</dbReference>
<name>A0A1M6U565_PSETH</name>
<reference evidence="3 4" key="1">
    <citation type="submission" date="2016-11" db="EMBL/GenBank/DDBJ databases">
        <authorList>
            <person name="Jaros S."/>
            <person name="Januszkiewicz K."/>
            <person name="Wedrychowicz H."/>
        </authorList>
    </citation>
    <scope>NUCLEOTIDE SEQUENCE [LARGE SCALE GENOMIC DNA]</scope>
    <source>
        <strain evidence="3 4">DSM 43832</strain>
    </source>
</reference>
<dbReference type="InterPro" id="IPR022002">
    <property type="entry name" value="ChsH2_Znr"/>
</dbReference>
<organism evidence="3 4">
    <name type="scientific">Pseudonocardia thermophila</name>
    <dbReference type="NCBI Taxonomy" id="1848"/>
    <lineage>
        <taxon>Bacteria</taxon>
        <taxon>Bacillati</taxon>
        <taxon>Actinomycetota</taxon>
        <taxon>Actinomycetes</taxon>
        <taxon>Pseudonocardiales</taxon>
        <taxon>Pseudonocardiaceae</taxon>
        <taxon>Pseudonocardia</taxon>
    </lineage>
</organism>
<dbReference type="PANTHER" id="PTHR34075">
    <property type="entry name" value="BLR3430 PROTEIN"/>
    <property type="match status" value="1"/>
</dbReference>
<proteinExistence type="predicted"/>
<dbReference type="SUPFAM" id="SSF50249">
    <property type="entry name" value="Nucleic acid-binding proteins"/>
    <property type="match status" value="1"/>
</dbReference>
<dbReference type="Proteomes" id="UP000184363">
    <property type="component" value="Unassembled WGS sequence"/>
</dbReference>
<evidence type="ECO:0000313" key="4">
    <source>
        <dbReference type="Proteomes" id="UP000184363"/>
    </source>
</evidence>
<feature type="domain" description="ChsH2 rubredoxin-like zinc ribbon" evidence="2">
    <location>
        <begin position="25"/>
        <end position="60"/>
    </location>
</feature>